<dbReference type="OMA" id="QLHFQQY"/>
<keyword evidence="6" id="KW-1185">Reference proteome</keyword>
<accession>Q9VI98</accession>
<evidence type="ECO:0000313" key="6">
    <source>
        <dbReference type="Proteomes" id="UP000000803"/>
    </source>
</evidence>
<dbReference type="KEGG" id="dme:Dmel_CG17944"/>
<dbReference type="RefSeq" id="NP_731158.1">
    <property type="nucleotide sequence ID" value="NM_169184.2"/>
</dbReference>
<reference evidence="2" key="13">
    <citation type="journal article" date="2015" name="G3 (Bethesda)">
        <title>Gene Model Annotations for Drosophila melanogaster: The Rule-Benders.</title>
        <authorList>
            <consortium name="FlyBase Consortium"/>
            <person name="Crosby M.A."/>
            <person name="Gramates L.S."/>
            <person name="Dos Santos G."/>
            <person name="Matthews B.B."/>
            <person name="St Pierre S.E."/>
            <person name="Zhou P."/>
            <person name="Schroeder A.J."/>
            <person name="Falls K."/>
            <person name="Emmert D.B."/>
            <person name="Russo S.M."/>
            <person name="Gelbart W.M."/>
            <person name="null"/>
        </authorList>
    </citation>
    <scope>NUCLEOTIDE SEQUENCE</scope>
</reference>
<reference evidence="2 6" key="1">
    <citation type="journal article" date="2000" name="Science">
        <title>The genome sequence of Drosophila melanogaster.</title>
        <authorList>
            <person name="Adams M.D."/>
            <person name="Celniker S.E."/>
            <person name="Holt R.A."/>
            <person name="Evans C.A."/>
            <person name="Gocayne J.D."/>
            <person name="Amanatides P.G."/>
            <person name="Scherer S.E."/>
            <person name="Li P.W."/>
            <person name="Hoskins R.A."/>
            <person name="Galle R.F."/>
            <person name="George R.A."/>
            <person name="Lewis S.E."/>
            <person name="Richards S."/>
            <person name="Ashburner M."/>
            <person name="Henderson S.N."/>
            <person name="Sutton G.G."/>
            <person name="Wortman J.R."/>
            <person name="Yandell M.D."/>
            <person name="Zhang Q."/>
            <person name="Chen L.X."/>
            <person name="Brandon R.C."/>
            <person name="Rogers Y.H."/>
            <person name="Blazej R.G."/>
            <person name="Champe M."/>
            <person name="Pfeiffer B.D."/>
            <person name="Wan K.H."/>
            <person name="Doyle C."/>
            <person name="Baxter E.G."/>
            <person name="Helt G."/>
            <person name="Nelson C.R."/>
            <person name="Gabor G.L."/>
            <person name="Abril J.F."/>
            <person name="Agbayani A."/>
            <person name="An H.J."/>
            <person name="Andrews-Pfannkoch C."/>
            <person name="Baldwin D."/>
            <person name="Ballew R.M."/>
            <person name="Basu A."/>
            <person name="Baxendale J."/>
            <person name="Bayraktaroglu L."/>
            <person name="Beasley E.M."/>
            <person name="Beeson K.Y."/>
            <person name="Benos P.V."/>
            <person name="Berman B.P."/>
            <person name="Bhandari D."/>
            <person name="Bolshakov S."/>
            <person name="Borkova D."/>
            <person name="Botchan M.R."/>
            <person name="Bouck J."/>
            <person name="Brokstein P."/>
            <person name="Brottier P."/>
            <person name="Burtis K.C."/>
            <person name="Busam D.A."/>
            <person name="Butler H."/>
            <person name="Cadieu E."/>
            <person name="Center A."/>
            <person name="Chandra I."/>
            <person name="Cherry J.M."/>
            <person name="Cawley S."/>
            <person name="Dahlke C."/>
            <person name="Davenport L.B."/>
            <person name="Davies P."/>
            <person name="de Pablos B."/>
            <person name="Delcher A."/>
            <person name="Deng Z."/>
            <person name="Mays A.D."/>
            <person name="Dew I."/>
            <person name="Dietz S.M."/>
            <person name="Dodson K."/>
            <person name="Doup L.E."/>
            <person name="Downes M."/>
            <person name="Dugan-Rocha S."/>
            <person name="Dunkov B.C."/>
            <person name="Dunn P."/>
            <person name="Durbin K.J."/>
            <person name="Evangelista C.C."/>
            <person name="Ferraz C."/>
            <person name="Ferriera S."/>
            <person name="Fleischmann W."/>
            <person name="Fosler C."/>
            <person name="Gabrielian A.E."/>
            <person name="Garg N.S."/>
            <person name="Gelbart W.M."/>
            <person name="Glasser K."/>
            <person name="Glodek A."/>
            <person name="Gong F."/>
            <person name="Gorrell J.H."/>
            <person name="Gu Z."/>
            <person name="Guan P."/>
            <person name="Harris M."/>
            <person name="Harris N.L."/>
            <person name="Harvey D."/>
            <person name="Heiman T.J."/>
            <person name="Hernandez J.R."/>
            <person name="Houck J."/>
            <person name="Hostin D."/>
            <person name="Houston K.A."/>
            <person name="Howland T.J."/>
            <person name="Wei M.H."/>
            <person name="Ibegwam C."/>
            <person name="Jalali M."/>
            <person name="Kalush F."/>
            <person name="Karpen G.H."/>
            <person name="Ke Z."/>
            <person name="Kennison J.A."/>
            <person name="Ketchum K.A."/>
            <person name="Kimmel B.E."/>
            <person name="Kodira C.D."/>
            <person name="Kraft C."/>
            <person name="Kravitz S."/>
            <person name="Kulp D."/>
            <person name="Lai Z."/>
            <person name="Lasko P."/>
            <person name="Lei Y."/>
            <person name="Levitsky A.A."/>
            <person name="Li J."/>
            <person name="Li Z."/>
            <person name="Liang Y."/>
            <person name="Lin X."/>
            <person name="Liu X."/>
            <person name="Mattei B."/>
            <person name="McIntosh T.C."/>
            <person name="McLeod M.P."/>
            <person name="McPherson D."/>
            <person name="Merkulov G."/>
            <person name="Milshina N.V."/>
            <person name="Mobarry C."/>
            <person name="Morris J."/>
            <person name="Moshrefi A."/>
            <person name="Mount S.M."/>
            <person name="Moy M."/>
            <person name="Murphy B."/>
            <person name="Murphy L."/>
            <person name="Muzny D.M."/>
            <person name="Nelson D.L."/>
            <person name="Nelson D.R."/>
            <person name="Nelson K.A."/>
            <person name="Nixon K."/>
            <person name="Nusskern D.R."/>
            <person name="Pacleb J.M."/>
            <person name="Palazzolo M."/>
            <person name="Pittman G.S."/>
            <person name="Pan S."/>
            <person name="Pollard J."/>
            <person name="Puri V."/>
            <person name="Reese M.G."/>
            <person name="Reinert K."/>
            <person name="Remington K."/>
            <person name="Saunders R.D."/>
            <person name="Scheeler F."/>
            <person name="Shen H."/>
            <person name="Shue B.C."/>
            <person name="Siden-Kiamos I."/>
            <person name="Simpson M."/>
            <person name="Skupski M.P."/>
            <person name="Smith T."/>
            <person name="Spier E."/>
            <person name="Spradling A.C."/>
            <person name="Stapleton M."/>
            <person name="Strong R."/>
            <person name="Sun E."/>
            <person name="Svirskas R."/>
            <person name="Tector C."/>
            <person name="Turner R."/>
            <person name="Venter E."/>
            <person name="Wang A.H."/>
            <person name="Wang X."/>
            <person name="Wang Z.Y."/>
            <person name="Wassarman D.A."/>
            <person name="Weinstock G.M."/>
            <person name="Weissenbach J."/>
            <person name="Williams S.M."/>
            <person name="WoodageT"/>
            <person name="Worley K.C."/>
            <person name="Wu D."/>
            <person name="Yang S."/>
            <person name="Yao Q.A."/>
            <person name="Ye J."/>
            <person name="Yeh R.F."/>
            <person name="Zaveri J.S."/>
            <person name="Zhan M."/>
            <person name="Zhang G."/>
            <person name="Zhao Q."/>
            <person name="Zheng L."/>
            <person name="Zheng X.H."/>
            <person name="Zhong F.N."/>
            <person name="Zhong W."/>
            <person name="Zhou X."/>
            <person name="Zhu S."/>
            <person name="Zhu X."/>
            <person name="Smith H.O."/>
            <person name="Gibbs R.A."/>
            <person name="Myers E.W."/>
            <person name="Rubin G.M."/>
            <person name="Venter J.C."/>
        </authorList>
    </citation>
    <scope>NUCLEOTIDE SEQUENCE [LARGE SCALE GENOMIC DNA]</scope>
    <source>
        <strain evidence="6">Berkeley</strain>
    </source>
</reference>
<reference evidence="2 6" key="5">
    <citation type="journal article" date="2002" name="Genome Biol.">
        <title>Heterochromatic sequences in a Drosophila whole-genome shotgun assembly.</title>
        <authorList>
            <person name="Hoskins R.A."/>
            <person name="Smith C.D."/>
            <person name="Carlson J.W."/>
            <person name="Carvalho A.B."/>
            <person name="Halpern A."/>
            <person name="Kaminker J.S."/>
            <person name="Kennedy C."/>
            <person name="Mungall C.J."/>
            <person name="Sullivan B.A."/>
            <person name="Sutton G.G."/>
            <person name="Yasuhara J.C."/>
            <person name="Wakimoto B.T."/>
            <person name="Myers E.W."/>
            <person name="Celniker S.E."/>
            <person name="Rubin G.M."/>
            <person name="Karpen G.H."/>
        </authorList>
    </citation>
    <scope>NUCLEOTIDE SEQUENCE [LARGE SCALE GENOMIC DNA]</scope>
    <source>
        <strain evidence="6">Berkeley</strain>
    </source>
</reference>
<reference evidence="2" key="15">
    <citation type="submission" date="2023-12" db="EMBL/GenBank/DDBJ databases">
        <authorList>
            <consortium name="FlyBase"/>
        </authorList>
    </citation>
    <scope>NUCLEOTIDE SEQUENCE</scope>
</reference>
<reference evidence="2" key="8">
    <citation type="submission" date="2006-08" db="EMBL/GenBank/DDBJ databases">
        <authorList>
            <person name="Celniker S."/>
            <person name="Carlson J."/>
            <person name="Wan K."/>
            <person name="Frise E."/>
            <person name="Hoskins R."/>
            <person name="Park S."/>
            <person name="Svirskas R."/>
            <person name="Rubin G."/>
        </authorList>
    </citation>
    <scope>NUCLEOTIDE SEQUENCE</scope>
</reference>
<name>Q9VI98_DROME</name>
<feature type="compositionally biased region" description="Polar residues" evidence="1">
    <location>
        <begin position="37"/>
        <end position="56"/>
    </location>
</feature>
<dbReference type="AlphaFoldDB" id="Q9VI98"/>
<reference evidence="2" key="12">
    <citation type="journal article" date="2015" name="G3 (Bethesda)">
        <title>Gene Model Annotations for Drosophila melanogaster: Impact of High-Throughput Data.</title>
        <authorList>
            <consortium name="FlyBase Consortium"/>
            <person name="Matthews B.B."/>
            <person name="Dos Santos G."/>
            <person name="Crosby M.A."/>
            <person name="Emmert D.B."/>
            <person name="St Pierre S.E."/>
            <person name="Gramates L.S."/>
            <person name="Zhou P."/>
            <person name="Schroeder A.J."/>
            <person name="Falls K."/>
            <person name="Strelets V."/>
            <person name="Russo S.M."/>
            <person name="Gelbart W.M."/>
            <person name="null"/>
        </authorList>
    </citation>
    <scope>NUCLEOTIDE SEQUENCE</scope>
</reference>
<reference evidence="2" key="16">
    <citation type="submission" date="2024-06" db="EMBL/GenBank/DDBJ databases">
        <title>Drosophila melanogaster release 4 sequence.</title>
        <authorList>
            <consortium name="Berkeley Drosophila Genome Project"/>
            <person name="Celniker S."/>
            <person name="Carlson J."/>
            <person name="Wan K."/>
            <person name="Pfeiffer B."/>
            <person name="Frise E."/>
            <person name="George R."/>
            <person name="Hoskins R."/>
            <person name="Stapleton M."/>
            <person name="Pacleb J."/>
            <person name="Park S."/>
            <person name="Svirskas R."/>
            <person name="Smith E."/>
            <person name="Yu C."/>
            <person name="Rubin G."/>
        </authorList>
    </citation>
    <scope>NUCLEOTIDE SEQUENCE</scope>
</reference>
<dbReference type="BioGRID-ORCS" id="40885">
    <property type="hits" value="0 hits in 1 CRISPR screen"/>
</dbReference>
<dbReference type="EMBL" id="BT022419">
    <property type="protein sequence ID" value="AAY54835.1"/>
    <property type="molecule type" value="mRNA"/>
</dbReference>
<gene>
    <name evidence="2" type="primary">Dmel\CG17944</name>
    <name evidence="4" type="synonym">CG17944-RB</name>
    <name evidence="2 5" type="ORF">CG17944</name>
    <name evidence="2" type="ORF">Dmel_CG17944</name>
</gene>
<evidence type="ECO:0000313" key="2">
    <source>
        <dbReference type="EMBL" id="AAF54027.2"/>
    </source>
</evidence>
<proteinExistence type="evidence at transcript level"/>
<dbReference type="Bgee" id="FBgn0037500">
    <property type="expression patterns" value="Expressed in early-mid elongation-stage spermatid (Drosophila) in testis and 23 other cell types or tissues"/>
</dbReference>
<dbReference type="DNASU" id="40885"/>
<dbReference type="PaxDb" id="7227-FBpp0081109"/>
<dbReference type="UCSC" id="CG17944-RB">
    <property type="organism name" value="d. melanogaster"/>
</dbReference>
<feature type="region of interest" description="Disordered" evidence="1">
    <location>
        <begin position="36"/>
        <end position="57"/>
    </location>
</feature>
<dbReference type="FlyBase" id="FBgn0037500">
    <property type="gene designation" value="CG17944"/>
</dbReference>
<dbReference type="GeneID" id="40885"/>
<reference evidence="2 6" key="10">
    <citation type="journal article" date="2007" name="Science">
        <title>Sequence finishing and mapping of Drosophila melanogaster heterochromatin.</title>
        <authorList>
            <person name="Hoskins R.A."/>
            <person name="Carlson J.W."/>
            <person name="Kennedy C."/>
            <person name="Acevedo D."/>
            <person name="Evans-Holm M."/>
            <person name="Frise E."/>
            <person name="Wan K.H."/>
            <person name="Park S."/>
            <person name="Mendez-Lago M."/>
            <person name="Rossi F."/>
            <person name="Villasante A."/>
            <person name="Dimitri P."/>
            <person name="Karpen G.H."/>
            <person name="Celniker S.E."/>
        </authorList>
    </citation>
    <scope>NUCLEOTIDE SEQUENCE [LARGE SCALE GENOMIC DNA]</scope>
    <source>
        <strain evidence="6">Berkeley</strain>
    </source>
</reference>
<sequence>MSEEIRTNPPRMWSRSSPSRVVEAAMIGDGPHVLLPRQNNPNQPISTAANQRPRTSTSRRLKFLRKMAFSNKIRSFGGPASRFGSLSHSDFGMRRELRGDFHWPMIESWLEFPTYNNEVDEDSGELHESRLFTDRRHWGRAQLYFQQYLGIQHRHHHDPRSFSLKLGLSPAHIKSIYDALYGMGLKETLRLAFNELLHLH</sequence>
<reference evidence="2" key="14">
    <citation type="journal article" date="2015" name="Genome Res.">
        <title>The Release 6 reference sequence of the Drosophila melanogaster genome.</title>
        <authorList>
            <person name="Hoskins R.A."/>
            <person name="Carlson J.W."/>
            <person name="Wan K.H."/>
            <person name="Park S."/>
            <person name="Mendez I."/>
            <person name="Galle S.E."/>
            <person name="Booth B.W."/>
            <person name="Pfeiffer B.D."/>
            <person name="George R.A."/>
            <person name="Svirskas R."/>
            <person name="Krzywinski M."/>
            <person name="Schein J."/>
            <person name="Accardo M.C."/>
            <person name="Damia E."/>
            <person name="Messina G."/>
            <person name="Mendez-Lago M."/>
            <person name="de Pablos B."/>
            <person name="Demakova O.V."/>
            <person name="Andreyeva E.N."/>
            <person name="Boldyreva L.V."/>
            <person name="Marra M."/>
            <person name="Carvalho A.B."/>
            <person name="Dimitri P."/>
            <person name="Villasante A."/>
            <person name="Zhimulev I.F."/>
            <person name="Rubin G.M."/>
            <person name="Karpen G.H."/>
            <person name="Celniker S.E."/>
        </authorList>
    </citation>
    <scope>NUCLEOTIDE SEQUENCE</scope>
</reference>
<reference evidence="3" key="7">
    <citation type="submission" date="2005-05" db="EMBL/GenBank/DDBJ databases">
        <authorList>
            <person name="Stapleton M."/>
            <person name="Carlson J."/>
            <person name="Chavez C."/>
            <person name="Frise E."/>
            <person name="George R."/>
            <person name="Pacleb J."/>
            <person name="Park S."/>
            <person name="Wan K."/>
            <person name="Yu C."/>
            <person name="Celniker S."/>
        </authorList>
    </citation>
    <scope>NUCLEOTIDE SEQUENCE</scope>
</reference>
<dbReference type="HOGENOM" id="CLU_1333158_0_0_1"/>
<dbReference type="STRING" id="7227.FBpp0081109"/>
<reference evidence="6" key="4">
    <citation type="journal article" date="2002" name="Genome Biol.">
        <title>The transposable elements of the Drosophila melanogaster euchromatin: a genomics perspective.</title>
        <authorList>
            <person name="Kaminker J.S."/>
            <person name="Bergman C.M."/>
            <person name="Kronmiller B."/>
            <person name="Carlson J."/>
            <person name="Svirskas R."/>
            <person name="Patel S."/>
            <person name="Frise E."/>
            <person name="Wheeler D.A."/>
            <person name="Lewis S.E."/>
            <person name="Rubin G.M."/>
            <person name="Ashburner M."/>
            <person name="Celniker S.E."/>
        </authorList>
    </citation>
    <scope>NUCLEOTIDE SEQUENCE [LARGE SCALE GENOMIC DNA]</scope>
    <source>
        <strain evidence="6">Berkeley</strain>
    </source>
</reference>
<evidence type="ECO:0000256" key="1">
    <source>
        <dbReference type="SAM" id="MobiDB-lite"/>
    </source>
</evidence>
<evidence type="ECO:0000313" key="5">
    <source>
        <dbReference type="FlyBase" id="FBgn0037500"/>
    </source>
</evidence>
<reference evidence="6" key="2">
    <citation type="journal article" date="2002" name="Genome Biol.">
        <title>Finishing a whole-genome shotgun: release 3 of the Drosophila melanogaster euchromatic genome sequence.</title>
        <authorList>
            <person name="Celniker S.E."/>
            <person name="Wheeler D.A."/>
            <person name="Kronmiller B."/>
            <person name="Carlson J.W."/>
            <person name="Halpern A."/>
            <person name="Patel S."/>
            <person name="Adams M."/>
            <person name="Champe M."/>
            <person name="Dugan S.P."/>
            <person name="Frise E."/>
            <person name="Hodgson A."/>
            <person name="George R.A."/>
            <person name="Hoskins R.A."/>
            <person name="Laverty T."/>
            <person name="Muzny D.M."/>
            <person name="Nelson C.R."/>
            <person name="Pacleb J.M."/>
            <person name="Park S."/>
            <person name="Pfeiffer B.D."/>
            <person name="Richards S."/>
            <person name="Sodergren E.J."/>
            <person name="Svirskas R."/>
            <person name="Tabor P.E."/>
            <person name="Wan K."/>
            <person name="Stapleton M."/>
            <person name="Sutton G.G."/>
            <person name="Venter C."/>
            <person name="Weinstock G."/>
            <person name="Scherer S.E."/>
            <person name="Myers E.W."/>
            <person name="Gibbs R.A."/>
            <person name="Rubin G.M."/>
        </authorList>
    </citation>
    <scope>NUCLEOTIDE SEQUENCE [LARGE SCALE GENOMIC DNA]</scope>
    <source>
        <strain evidence="6">Berkeley</strain>
    </source>
</reference>
<protein>
    <submittedName>
        <fullName evidence="3">IP08048p</fullName>
    </submittedName>
    <submittedName>
        <fullName evidence="4">MIP16839p</fullName>
    </submittedName>
</protein>
<evidence type="ECO:0000313" key="3">
    <source>
        <dbReference type="EMBL" id="AAY54835.1"/>
    </source>
</evidence>
<dbReference type="EMBL" id="AE014297">
    <property type="protein sequence ID" value="AAF54027.2"/>
    <property type="molecule type" value="Genomic_DNA"/>
</dbReference>
<organism evidence="2 6">
    <name type="scientific">Drosophila melanogaster</name>
    <name type="common">Fruit fly</name>
    <dbReference type="NCBI Taxonomy" id="7227"/>
    <lineage>
        <taxon>Eukaryota</taxon>
        <taxon>Metazoa</taxon>
        <taxon>Ecdysozoa</taxon>
        <taxon>Arthropoda</taxon>
        <taxon>Hexapoda</taxon>
        <taxon>Insecta</taxon>
        <taxon>Pterygota</taxon>
        <taxon>Neoptera</taxon>
        <taxon>Endopterygota</taxon>
        <taxon>Diptera</taxon>
        <taxon>Brachycera</taxon>
        <taxon>Muscomorpha</taxon>
        <taxon>Ephydroidea</taxon>
        <taxon>Drosophilidae</taxon>
        <taxon>Drosophila</taxon>
        <taxon>Sophophora</taxon>
    </lineage>
</organism>
<dbReference type="EMBL" id="BT120271">
    <property type="protein sequence ID" value="ADC27641.1"/>
    <property type="molecule type" value="mRNA"/>
</dbReference>
<dbReference type="VEuPathDB" id="VectorBase:FBgn0037500"/>
<reference evidence="4" key="11">
    <citation type="submission" date="2010-01" db="EMBL/GenBank/DDBJ databases">
        <authorList>
            <person name="Carlson J."/>
            <person name="Booth B."/>
            <person name="Frise E."/>
            <person name="Sandler J."/>
            <person name="Wan K."/>
            <person name="Yu C."/>
            <person name="Celniker S."/>
        </authorList>
    </citation>
    <scope>NUCLEOTIDE SEQUENCE</scope>
</reference>
<evidence type="ECO:0000313" key="4">
    <source>
        <dbReference type="EMBL" id="ADC27641.1"/>
    </source>
</evidence>
<dbReference type="OrthoDB" id="7861690at2759"/>
<dbReference type="AGR" id="FB:FBgn0037500"/>
<reference evidence="2 6" key="9">
    <citation type="journal article" date="2007" name="Science">
        <title>The Release 5.1 annotation of Drosophila melanogaster heterochromatin.</title>
        <authorList>
            <person name="Smith C.D."/>
            <person name="Shu S."/>
            <person name="Mungall C.J."/>
            <person name="Karpen G.H."/>
        </authorList>
    </citation>
    <scope>NUCLEOTIDE SEQUENCE [LARGE SCALE GENOMIC DNA]</scope>
    <source>
        <strain evidence="6">Berkeley</strain>
    </source>
</reference>
<dbReference type="Proteomes" id="UP000000803">
    <property type="component" value="Chromosome 3R"/>
</dbReference>
<reference evidence="2 6" key="6">
    <citation type="journal article" date="2005" name="PLoS Comput. Biol.">
        <title>Combined evidence annotation of transposable elements in genome sequences.</title>
        <authorList>
            <person name="Quesneville H."/>
            <person name="Bergman C.M."/>
            <person name="Andrieu O."/>
            <person name="Autard D."/>
            <person name="Nouaud D."/>
            <person name="Ashburner M."/>
            <person name="Anxolabehere D."/>
        </authorList>
    </citation>
    <scope>NUCLEOTIDE SEQUENCE [LARGE SCALE GENOMIC DNA]</scope>
    <source>
        <strain evidence="6">Berkeley</strain>
    </source>
</reference>
<reference evidence="6" key="3">
    <citation type="journal article" date="2002" name="Genome Biol.">
        <title>Annotation of the Drosophila melanogaster euchromatic genome: a systematic review.</title>
        <authorList>
            <person name="Misra S."/>
            <person name="Crosby M.A."/>
            <person name="Mungall C.J."/>
            <person name="Matthews B.B."/>
            <person name="Campbell K.S."/>
            <person name="Hradecky P."/>
            <person name="Huang Y."/>
            <person name="Kaminker J.S."/>
            <person name="Millburn G.H."/>
            <person name="Prochnik S.E."/>
            <person name="Smith C.D."/>
            <person name="Tupy J.L."/>
            <person name="Whitfied E.J."/>
            <person name="Bayraktaroglu L."/>
            <person name="Berman B.P."/>
            <person name="Bettencourt B.R."/>
            <person name="Celniker S.E."/>
            <person name="de Grey A.D."/>
            <person name="Drysdale R.A."/>
            <person name="Harris N.L."/>
            <person name="Richter J."/>
            <person name="Russo S."/>
            <person name="Schroeder A.J."/>
            <person name="Shu S.Q."/>
            <person name="Stapleton M."/>
            <person name="Yamada C."/>
            <person name="Ashburner M."/>
            <person name="Gelbart W.M."/>
            <person name="Rubin G.M."/>
            <person name="Lewis S.E."/>
        </authorList>
    </citation>
    <scope>GENOME REANNOTATION</scope>
    <source>
        <strain evidence="6">Berkeley</strain>
    </source>
</reference>